<evidence type="ECO:0000256" key="1">
    <source>
        <dbReference type="PROSITE-ProRule" id="PRU00409"/>
    </source>
</evidence>
<evidence type="ECO:0000313" key="3">
    <source>
        <dbReference type="EMBL" id="EZF50570.1"/>
    </source>
</evidence>
<proteinExistence type="predicted"/>
<dbReference type="InterPro" id="IPR053269">
    <property type="entry name" value="Asp-Met_ligase"/>
</dbReference>
<evidence type="ECO:0000259" key="2">
    <source>
        <dbReference type="PROSITE" id="PS50975"/>
    </source>
</evidence>
<dbReference type="SUPFAM" id="SSF56059">
    <property type="entry name" value="Glutathione synthetase ATP-binding domain-like"/>
    <property type="match status" value="1"/>
</dbReference>
<dbReference type="PROSITE" id="PS50975">
    <property type="entry name" value="ATP_GRASP"/>
    <property type="match status" value="1"/>
</dbReference>
<dbReference type="OrthoDB" id="5946236at2759"/>
<dbReference type="InterPro" id="IPR011761">
    <property type="entry name" value="ATP-grasp"/>
</dbReference>
<organism evidence="3">
    <name type="scientific">Trichophyton rubrum CBS 288.86</name>
    <dbReference type="NCBI Taxonomy" id="1215330"/>
    <lineage>
        <taxon>Eukaryota</taxon>
        <taxon>Fungi</taxon>
        <taxon>Dikarya</taxon>
        <taxon>Ascomycota</taxon>
        <taxon>Pezizomycotina</taxon>
        <taxon>Eurotiomycetes</taxon>
        <taxon>Eurotiomycetidae</taxon>
        <taxon>Onygenales</taxon>
        <taxon>Arthrodermataceae</taxon>
        <taxon>Trichophyton</taxon>
    </lineage>
</organism>
<sequence length="455" mass="50354">MTVSTQVILDYTLNDLYSLDSDGSPIPALVLDSRPVEDYAMVPSAKYVYHLAAQEGSDKMLILLTRSQTERRVFLAGKMLVFVVDYAYLQQQPDSQTMPADKAEVYRHFSKMRPDQQPALKFVQRADQITLPPNVPVAVVVPIDLFAALPHALDPDVHFCILAKRGLAVSGLPTPPSTVVDVALPLDQLQDDTKMGQEISRMLELIDTYNTPFVVKLPQSVAAMGTFAIRSDDDRQRVKAILSTHMRLMLKQINAANYHLNPCSLIFQNFVAGTEVALSFFVTQTGRCIFVGCFDQEFDKQGRWTGGSISYPDQPALEEKYAATIEKTAKFLHEKGYYGPAGVDVLTDTQGNQYIVDLNVRLTGLCHLGFLKGHFTSRGLDVASTVTGFFTCSREKIEEIFCNEFQMGSLLVISWSYDDSMKLSCGAIGVGGKTASDIERLAARMLEYTTPGGHC</sequence>
<accession>A0A022VWV6</accession>
<dbReference type="AlphaFoldDB" id="A0A022VWV6"/>
<dbReference type="GO" id="GO:0046872">
    <property type="term" value="F:metal ion binding"/>
    <property type="evidence" value="ECO:0007669"/>
    <property type="project" value="InterPro"/>
</dbReference>
<feature type="domain" description="ATP-grasp" evidence="2">
    <location>
        <begin position="164"/>
        <end position="391"/>
    </location>
</feature>
<dbReference type="GO" id="GO:0005524">
    <property type="term" value="F:ATP binding"/>
    <property type="evidence" value="ECO:0007669"/>
    <property type="project" value="UniProtKB-UniRule"/>
</dbReference>
<dbReference type="InterPro" id="IPR003806">
    <property type="entry name" value="ATP-grasp_PylC-type"/>
</dbReference>
<reference evidence="3" key="1">
    <citation type="submission" date="2014-02" db="EMBL/GenBank/DDBJ databases">
        <title>The Genome Sequence of Trichophyton rubrum (morphotype fischeri) CBS 288.86.</title>
        <authorList>
            <consortium name="The Broad Institute Genomics Platform"/>
            <person name="Cuomo C.A."/>
            <person name="White T.C."/>
            <person name="Graser Y."/>
            <person name="Martinez-Rossi N."/>
            <person name="Heitman J."/>
            <person name="Young S.K."/>
            <person name="Zeng Q."/>
            <person name="Gargeya S."/>
            <person name="Abouelleil A."/>
            <person name="Alvarado L."/>
            <person name="Chapman S.B."/>
            <person name="Gainer-Dewar J."/>
            <person name="Goldberg J."/>
            <person name="Griggs A."/>
            <person name="Gujja S."/>
            <person name="Hansen M."/>
            <person name="Howarth C."/>
            <person name="Imamovic A."/>
            <person name="Larimer J."/>
            <person name="Martinez D."/>
            <person name="Murphy C."/>
            <person name="Pearson M.D."/>
            <person name="Persinoti G."/>
            <person name="Poon T."/>
            <person name="Priest M."/>
            <person name="Roberts A.D."/>
            <person name="Saif S."/>
            <person name="Shea T.D."/>
            <person name="Sykes S.N."/>
            <person name="Wortman J."/>
            <person name="Nusbaum C."/>
            <person name="Birren B."/>
        </authorList>
    </citation>
    <scope>NUCLEOTIDE SEQUENCE [LARGE SCALE GENOMIC DNA]</scope>
    <source>
        <strain evidence="3">CBS 288.86</strain>
    </source>
</reference>
<gene>
    <name evidence="3" type="ORF">H103_05993</name>
</gene>
<keyword evidence="1" id="KW-0067">ATP-binding</keyword>
<dbReference type="Pfam" id="PF02655">
    <property type="entry name" value="ATP-grasp_3"/>
    <property type="match status" value="1"/>
</dbReference>
<dbReference type="HOGENOM" id="CLU_042176_1_0_1"/>
<protein>
    <recommendedName>
        <fullName evidence="2">ATP-grasp domain-containing protein</fullName>
    </recommendedName>
</protein>
<dbReference type="PANTHER" id="PTHR37018:SF1">
    <property type="entry name" value="CULTURE SPECIFIC PROTEIN, PUTATIVE (AFU_ORTHOLOGUE AFUA_2G00130)-RELATED"/>
    <property type="match status" value="1"/>
</dbReference>
<name>A0A022VWV6_TRIRU</name>
<dbReference type="Proteomes" id="UP000023758">
    <property type="component" value="Unassembled WGS sequence"/>
</dbReference>
<dbReference type="PANTHER" id="PTHR37018">
    <property type="entry name" value="CULTURE SPECIFIC PROTEIN, PUTATIVE (AFU_ORTHOLOGUE AFUA_2G00130)-RELATED"/>
    <property type="match status" value="1"/>
</dbReference>
<keyword evidence="1" id="KW-0547">Nucleotide-binding</keyword>
<dbReference type="Gene3D" id="3.30.470.20">
    <property type="entry name" value="ATP-grasp fold, B domain"/>
    <property type="match status" value="1"/>
</dbReference>
<dbReference type="EMBL" id="KK207883">
    <property type="protein sequence ID" value="EZF50570.1"/>
    <property type="molecule type" value="Genomic_DNA"/>
</dbReference>